<dbReference type="eggNOG" id="ENOG50313NT">
    <property type="taxonomic scope" value="Bacteria"/>
</dbReference>
<dbReference type="Proteomes" id="UP000005234">
    <property type="component" value="Chromosome"/>
</dbReference>
<dbReference type="STRING" id="767434.Fraau_1473"/>
<reference evidence="1" key="1">
    <citation type="submission" date="2012-02" db="EMBL/GenBank/DDBJ databases">
        <title>The complete genome of Frateuria aurantia DSM 6220.</title>
        <authorList>
            <consortium name="US DOE Joint Genome Institute (JGI-PGF)"/>
            <person name="Lucas S."/>
            <person name="Copeland A."/>
            <person name="Lapidus A."/>
            <person name="Glavina del Rio T."/>
            <person name="Dalin E."/>
            <person name="Tice H."/>
            <person name="Bruce D."/>
            <person name="Goodwin L."/>
            <person name="Pitluck S."/>
            <person name="Peters L."/>
            <person name="Ovchinnikova G."/>
            <person name="Teshima H."/>
            <person name="Kyrpides N."/>
            <person name="Mavromatis K."/>
            <person name="Ivanova N."/>
            <person name="Brettin T."/>
            <person name="Detter J.C."/>
            <person name="Han C."/>
            <person name="Larimer F."/>
            <person name="Land M."/>
            <person name="Hauser L."/>
            <person name="Markowitz V."/>
            <person name="Cheng J.-F."/>
            <person name="Hugenholtz P."/>
            <person name="Woyke T."/>
            <person name="Wu D."/>
            <person name="Brambilla E."/>
            <person name="Klenk H.-P."/>
            <person name="Eisen J.A."/>
        </authorList>
    </citation>
    <scope>NUCLEOTIDE SEQUENCE</scope>
    <source>
        <strain evidence="1">DSM 6220</strain>
    </source>
</reference>
<dbReference type="Gene3D" id="1.10.3790.10">
    <property type="entry name" value="NinB"/>
    <property type="match status" value="1"/>
</dbReference>
<dbReference type="InterPro" id="IPR036619">
    <property type="entry name" value="NinB_sf"/>
</dbReference>
<dbReference type="SUPFAM" id="SSF103370">
    <property type="entry name" value="NinB"/>
    <property type="match status" value="1"/>
</dbReference>
<dbReference type="RefSeq" id="WP_014402900.1">
    <property type="nucleotide sequence ID" value="NC_017033.1"/>
</dbReference>
<dbReference type="AlphaFoldDB" id="H8L651"/>
<keyword evidence="2" id="KW-1185">Reference proteome</keyword>
<dbReference type="KEGG" id="fau:Fraau_1473"/>
<sequence>MTQTFTLNAGGVERADVMASAVRFIAGLPGSKSWKVEIKESRKGRTLDQNAALWAVAYPPLREATGHSVEDLHEYFCGEYFGWTEYEVMGNPRSRPIRTTTTGEDGKRDLIDARTFSDFYATVQRIAAGMGVIIPDPDPFHGDAGRWAA</sequence>
<evidence type="ECO:0008006" key="3">
    <source>
        <dbReference type="Google" id="ProtNLM"/>
    </source>
</evidence>
<gene>
    <name evidence="1" type="ordered locus">Fraau_1473</name>
</gene>
<evidence type="ECO:0000313" key="1">
    <source>
        <dbReference type="EMBL" id="AFC85895.1"/>
    </source>
</evidence>
<organism evidence="1 2">
    <name type="scientific">Frateuria aurantia (strain ATCC 33424 / DSM 6220 / KCTC 2777 / LMG 1558 / NBRC 3245 / NCIMB 13370)</name>
    <name type="common">Acetobacter aurantius</name>
    <dbReference type="NCBI Taxonomy" id="767434"/>
    <lineage>
        <taxon>Bacteria</taxon>
        <taxon>Pseudomonadati</taxon>
        <taxon>Pseudomonadota</taxon>
        <taxon>Gammaproteobacteria</taxon>
        <taxon>Lysobacterales</taxon>
        <taxon>Rhodanobacteraceae</taxon>
        <taxon>Frateuria</taxon>
    </lineage>
</organism>
<dbReference type="HOGENOM" id="CLU_1746951_0_0_6"/>
<accession>H8L651</accession>
<dbReference type="OrthoDB" id="5956424at2"/>
<evidence type="ECO:0000313" key="2">
    <source>
        <dbReference type="Proteomes" id="UP000005234"/>
    </source>
</evidence>
<proteinExistence type="predicted"/>
<dbReference type="EMBL" id="CP003350">
    <property type="protein sequence ID" value="AFC85895.1"/>
    <property type="molecule type" value="Genomic_DNA"/>
</dbReference>
<name>H8L651_FRAAD</name>
<protein>
    <recommendedName>
        <fullName evidence="3">NinB protein</fullName>
    </recommendedName>
</protein>